<keyword evidence="6" id="KW-0809">Transit peptide</keyword>
<evidence type="ECO:0000256" key="3">
    <source>
        <dbReference type="ARBA" id="ARBA00022630"/>
    </source>
</evidence>
<protein>
    <recommendedName>
        <fullName evidence="15">Sulfide:quinone oxidoreductase, mitochondrial</fullName>
        <ecNumber evidence="14">1.8.5.8</ecNumber>
    </recommendedName>
    <alternativeName>
        <fullName evidence="16">Sulfide quinone oxidoreductase</fullName>
    </alternativeName>
</protein>
<evidence type="ECO:0000256" key="9">
    <source>
        <dbReference type="ARBA" id="ARBA00051038"/>
    </source>
</evidence>
<dbReference type="GO" id="GO:0106436">
    <property type="term" value="F:glutathione-dependent sulfide quinone oxidoreductase activity"/>
    <property type="evidence" value="ECO:0007669"/>
    <property type="project" value="UniProtKB-EC"/>
</dbReference>
<evidence type="ECO:0000256" key="16">
    <source>
        <dbReference type="ARBA" id="ARBA00082958"/>
    </source>
</evidence>
<dbReference type="GO" id="GO:0048038">
    <property type="term" value="F:quinone binding"/>
    <property type="evidence" value="ECO:0007669"/>
    <property type="project" value="UniProtKB-KW"/>
</dbReference>
<evidence type="ECO:0000256" key="4">
    <source>
        <dbReference type="ARBA" id="ARBA00022719"/>
    </source>
</evidence>
<evidence type="ECO:0000256" key="7">
    <source>
        <dbReference type="ARBA" id="ARBA00023002"/>
    </source>
</evidence>
<keyword evidence="4" id="KW-0874">Quinone</keyword>
<dbReference type="AlphaFoldDB" id="A0A9P0HGR7"/>
<feature type="domain" description="FAD/NAD(P)-binding" evidence="17">
    <location>
        <begin position="30"/>
        <end position="340"/>
    </location>
</feature>
<comment type="cofactor">
    <cofactor evidence="1">
        <name>FAD</name>
        <dbReference type="ChEBI" id="CHEBI:57692"/>
    </cofactor>
</comment>
<comment type="subcellular location">
    <subcellularLocation>
        <location evidence="2">Mitochondrion</location>
    </subcellularLocation>
</comment>
<dbReference type="SUPFAM" id="SSF51905">
    <property type="entry name" value="FAD/NAD(P)-binding domain"/>
    <property type="match status" value="2"/>
</dbReference>
<evidence type="ECO:0000256" key="14">
    <source>
        <dbReference type="ARBA" id="ARBA00066447"/>
    </source>
</evidence>
<sequence>MASLHKKIFTITNLGLRFASTSPNFDHSCKVLILGGGTGGCSAAAKFCYKLGKGNVIVIDPADKHYYQPLLTLIGAGVKQLEAASRPMVSVLPKKAKWIQDSVSKIHPCNNYVTTDMGLNISYEYLIVALGIESHFEKVKGLQEALENPRSGVSCNYSANYVEKTCENMSNLKEGNAIFTFPNTPVKCAGAPLKACYLTEDYVRRAGRRDKVNFYYRTSLPVIFSVKHYAEKLLKLCEKRNIDVGLKQELIEVNHVTKEAKFRQIDRPLEIETMQYSMLHAVPPMSPPKLLAESSKDLVDHAGYLRINKATLQHDIFPNIYGIGDCTNLPTSKTAAAAAGQVGVLYKNLSSTMSGKDSSSKYDGYTSCPLVTGFSSCILAEFDYDLQPLETFPLIDQSKEHRSMYIMKKDLMPFLYWYGMVRGHWSGPNILRKMLHLGQSK</sequence>
<dbReference type="GO" id="GO:0070221">
    <property type="term" value="P:sulfide oxidation, using sulfide:quinone oxidoreductase"/>
    <property type="evidence" value="ECO:0007669"/>
    <property type="project" value="TreeGrafter"/>
</dbReference>
<name>A0A9P0HGR7_NEZVI</name>
<dbReference type="EC" id="1.8.5.8" evidence="14"/>
<dbReference type="GO" id="GO:0070224">
    <property type="term" value="F:sulfide:quinone oxidoreductase activity"/>
    <property type="evidence" value="ECO:0007669"/>
    <property type="project" value="TreeGrafter"/>
</dbReference>
<dbReference type="Gene3D" id="3.50.50.60">
    <property type="entry name" value="FAD/NAD(P)-binding domain"/>
    <property type="match status" value="2"/>
</dbReference>
<dbReference type="InterPro" id="IPR036188">
    <property type="entry name" value="FAD/NAD-bd_sf"/>
</dbReference>
<dbReference type="Pfam" id="PF07992">
    <property type="entry name" value="Pyr_redox_2"/>
    <property type="match status" value="1"/>
</dbReference>
<evidence type="ECO:0000256" key="8">
    <source>
        <dbReference type="ARBA" id="ARBA00023128"/>
    </source>
</evidence>
<gene>
    <name evidence="18" type="ORF">NEZAVI_LOCUS10604</name>
</gene>
<reference evidence="18" key="1">
    <citation type="submission" date="2022-01" db="EMBL/GenBank/DDBJ databases">
        <authorList>
            <person name="King R."/>
        </authorList>
    </citation>
    <scope>NUCLEOTIDE SEQUENCE</scope>
</reference>
<dbReference type="PANTHER" id="PTHR10632">
    <property type="entry name" value="SULFIDE:QUINONE OXIDOREDUCTASE"/>
    <property type="match status" value="1"/>
</dbReference>
<comment type="catalytic activity">
    <reaction evidence="10">
        <text>ubiquinone-10 + hydrogen sulfide + glutathione + H(+) = S-sulfanylglutathione + ubiquinol-10</text>
        <dbReference type="Rhea" id="RHEA:62608"/>
        <dbReference type="ChEBI" id="CHEBI:15378"/>
        <dbReference type="ChEBI" id="CHEBI:29919"/>
        <dbReference type="ChEBI" id="CHEBI:46245"/>
        <dbReference type="ChEBI" id="CHEBI:57925"/>
        <dbReference type="ChEBI" id="CHEBI:58905"/>
        <dbReference type="ChEBI" id="CHEBI:64183"/>
    </reaction>
    <physiologicalReaction direction="left-to-right" evidence="10">
        <dbReference type="Rhea" id="RHEA:62609"/>
    </physiologicalReaction>
</comment>
<evidence type="ECO:0000256" key="12">
    <source>
        <dbReference type="ARBA" id="ARBA00059167"/>
    </source>
</evidence>
<comment type="catalytic activity">
    <reaction evidence="11">
        <text>a quinone + hydrogen sulfide + glutathione + H(+) = S-sulfanylglutathione + a quinol</text>
        <dbReference type="Rhea" id="RHEA:55156"/>
        <dbReference type="ChEBI" id="CHEBI:15378"/>
        <dbReference type="ChEBI" id="CHEBI:24646"/>
        <dbReference type="ChEBI" id="CHEBI:29919"/>
        <dbReference type="ChEBI" id="CHEBI:57925"/>
        <dbReference type="ChEBI" id="CHEBI:58905"/>
        <dbReference type="ChEBI" id="CHEBI:132124"/>
        <dbReference type="EC" id="1.8.5.8"/>
    </reaction>
    <physiologicalReaction direction="left-to-right" evidence="11">
        <dbReference type="Rhea" id="RHEA:55157"/>
    </physiologicalReaction>
</comment>
<evidence type="ECO:0000256" key="6">
    <source>
        <dbReference type="ARBA" id="ARBA00022946"/>
    </source>
</evidence>
<dbReference type="GO" id="GO:0005739">
    <property type="term" value="C:mitochondrion"/>
    <property type="evidence" value="ECO:0007669"/>
    <property type="project" value="UniProtKB-SubCell"/>
</dbReference>
<proteinExistence type="inferred from homology"/>
<evidence type="ECO:0000256" key="5">
    <source>
        <dbReference type="ARBA" id="ARBA00022827"/>
    </source>
</evidence>
<dbReference type="InterPro" id="IPR015904">
    <property type="entry name" value="Sulphide_quinone_reductase"/>
</dbReference>
<keyword evidence="5" id="KW-0274">FAD</keyword>
<evidence type="ECO:0000313" key="18">
    <source>
        <dbReference type="EMBL" id="CAH1401615.1"/>
    </source>
</evidence>
<dbReference type="OrthoDB" id="5376590at2759"/>
<evidence type="ECO:0000256" key="1">
    <source>
        <dbReference type="ARBA" id="ARBA00001974"/>
    </source>
</evidence>
<evidence type="ECO:0000256" key="13">
    <source>
        <dbReference type="ARBA" id="ARBA00060891"/>
    </source>
</evidence>
<keyword evidence="7" id="KW-0560">Oxidoreductase</keyword>
<organism evidence="18 19">
    <name type="scientific">Nezara viridula</name>
    <name type="common">Southern green stink bug</name>
    <name type="synonym">Cimex viridulus</name>
    <dbReference type="NCBI Taxonomy" id="85310"/>
    <lineage>
        <taxon>Eukaryota</taxon>
        <taxon>Metazoa</taxon>
        <taxon>Ecdysozoa</taxon>
        <taxon>Arthropoda</taxon>
        <taxon>Hexapoda</taxon>
        <taxon>Insecta</taxon>
        <taxon>Pterygota</taxon>
        <taxon>Neoptera</taxon>
        <taxon>Paraneoptera</taxon>
        <taxon>Hemiptera</taxon>
        <taxon>Heteroptera</taxon>
        <taxon>Panheteroptera</taxon>
        <taxon>Pentatomomorpha</taxon>
        <taxon>Pentatomoidea</taxon>
        <taxon>Pentatomidae</taxon>
        <taxon>Pentatominae</taxon>
        <taxon>Nezara</taxon>
    </lineage>
</organism>
<dbReference type="Proteomes" id="UP001152798">
    <property type="component" value="Chromosome 5"/>
</dbReference>
<evidence type="ECO:0000256" key="2">
    <source>
        <dbReference type="ARBA" id="ARBA00004173"/>
    </source>
</evidence>
<evidence type="ECO:0000256" key="15">
    <source>
        <dbReference type="ARBA" id="ARBA00070160"/>
    </source>
</evidence>
<comment type="similarity">
    <text evidence="13">Belongs to the SQRD family.</text>
</comment>
<evidence type="ECO:0000313" key="19">
    <source>
        <dbReference type="Proteomes" id="UP001152798"/>
    </source>
</evidence>
<dbReference type="PANTHER" id="PTHR10632:SF2">
    <property type="entry name" value="SULFIDE:QUINONE OXIDOREDUCTASE, MITOCHONDRIAL"/>
    <property type="match status" value="1"/>
</dbReference>
<dbReference type="InterPro" id="IPR023753">
    <property type="entry name" value="FAD/NAD-binding_dom"/>
</dbReference>
<keyword evidence="3" id="KW-0285">Flavoprotein</keyword>
<keyword evidence="19" id="KW-1185">Reference proteome</keyword>
<dbReference type="FunFam" id="3.50.50.60:FF:000034">
    <property type="entry name" value="sulfide:quinone oxidoreductase, mitochondrial"/>
    <property type="match status" value="1"/>
</dbReference>
<evidence type="ECO:0000259" key="17">
    <source>
        <dbReference type="Pfam" id="PF07992"/>
    </source>
</evidence>
<evidence type="ECO:0000256" key="11">
    <source>
        <dbReference type="ARBA" id="ARBA00052986"/>
    </source>
</evidence>
<evidence type="ECO:0000256" key="10">
    <source>
        <dbReference type="ARBA" id="ARBA00052810"/>
    </source>
</evidence>
<comment type="catalytic activity">
    <reaction evidence="9">
        <text>ubiquinone-10 + hydrogen sulfide + sulfite + 2 H(+) = ubiquinol-10 + thiosulfate</text>
        <dbReference type="Rhea" id="RHEA:38359"/>
        <dbReference type="ChEBI" id="CHEBI:15378"/>
        <dbReference type="ChEBI" id="CHEBI:17359"/>
        <dbReference type="ChEBI" id="CHEBI:29919"/>
        <dbReference type="ChEBI" id="CHEBI:33542"/>
        <dbReference type="ChEBI" id="CHEBI:46245"/>
        <dbReference type="ChEBI" id="CHEBI:64183"/>
    </reaction>
    <physiologicalReaction direction="left-to-right" evidence="9">
        <dbReference type="Rhea" id="RHEA:38360"/>
    </physiologicalReaction>
</comment>
<dbReference type="EMBL" id="OV725081">
    <property type="protein sequence ID" value="CAH1401615.1"/>
    <property type="molecule type" value="Genomic_DNA"/>
</dbReference>
<accession>A0A9P0HGR7</accession>
<comment type="function">
    <text evidence="12">Catalyzes the oxidation of hydrogen sulfide with the help of a quinone, such as ubiquinone-10, giving rise to thiosulfate and ultimately to sulfane (molecular sulfur) atoms. Requires an additional electron acceptor; can use sulfite, sulfide or cyanide (in vitro). It is believed the in vivo electron acceptor is glutathione.</text>
</comment>
<keyword evidence="8" id="KW-0496">Mitochondrion</keyword>
<dbReference type="GO" id="GO:0071949">
    <property type="term" value="F:FAD binding"/>
    <property type="evidence" value="ECO:0007669"/>
    <property type="project" value="TreeGrafter"/>
</dbReference>